<dbReference type="AlphaFoldDB" id="A0A9P5BSF5"/>
<dbReference type="OrthoDB" id="4792374at2759"/>
<gene>
    <name evidence="1" type="ORF">CGCSCA2_v011376</name>
</gene>
<dbReference type="Proteomes" id="UP000711996">
    <property type="component" value="Unassembled WGS sequence"/>
</dbReference>
<proteinExistence type="predicted"/>
<organism evidence="1 2">
    <name type="scientific">Colletotrichum siamense</name>
    <name type="common">Anthracnose fungus</name>
    <dbReference type="NCBI Taxonomy" id="690259"/>
    <lineage>
        <taxon>Eukaryota</taxon>
        <taxon>Fungi</taxon>
        <taxon>Dikarya</taxon>
        <taxon>Ascomycota</taxon>
        <taxon>Pezizomycotina</taxon>
        <taxon>Sordariomycetes</taxon>
        <taxon>Hypocreomycetidae</taxon>
        <taxon>Glomerellales</taxon>
        <taxon>Glomerellaceae</taxon>
        <taxon>Colletotrichum</taxon>
        <taxon>Colletotrichum gloeosporioides species complex</taxon>
    </lineage>
</organism>
<evidence type="ECO:0000313" key="1">
    <source>
        <dbReference type="EMBL" id="KAF4850652.1"/>
    </source>
</evidence>
<reference evidence="1" key="1">
    <citation type="submission" date="2019-06" db="EMBL/GenBank/DDBJ databases">
        <authorList>
            <person name="Gan P."/>
            <person name="Shirasu K."/>
        </authorList>
    </citation>
    <scope>NUCLEOTIDE SEQUENCE [LARGE SCALE GENOMIC DNA]</scope>
    <source>
        <strain evidence="1">CAD2</strain>
    </source>
</reference>
<sequence>MLSLHKFPILCSRLTRQTARLQPRIIYHTAGFHVLNTDGDVKRQSRLAAQDLRHLFPNSSVTVETVWHGDTAHTVIDIQGGFIDSDRYATGFEIMKDLFMGYSISTSTTELPILVE</sequence>
<protein>
    <submittedName>
        <fullName evidence="1">Uncharacterized protein</fullName>
    </submittedName>
</protein>
<name>A0A9P5BSF5_COLSI</name>
<dbReference type="EMBL" id="QPMT01000045">
    <property type="protein sequence ID" value="KAF4850652.1"/>
    <property type="molecule type" value="Genomic_DNA"/>
</dbReference>
<comment type="caution">
    <text evidence="1">The sequence shown here is derived from an EMBL/GenBank/DDBJ whole genome shotgun (WGS) entry which is preliminary data.</text>
</comment>
<keyword evidence="2" id="KW-1185">Reference proteome</keyword>
<accession>A0A9P5BSF5</accession>
<evidence type="ECO:0000313" key="2">
    <source>
        <dbReference type="Proteomes" id="UP000711996"/>
    </source>
</evidence>